<evidence type="ECO:0000313" key="2">
    <source>
        <dbReference type="EMBL" id="KAE9616133.1"/>
    </source>
</evidence>
<feature type="signal peptide" evidence="1">
    <location>
        <begin position="1"/>
        <end position="23"/>
    </location>
</feature>
<dbReference type="AlphaFoldDB" id="A0A6A4QRE5"/>
<evidence type="ECO:0008006" key="4">
    <source>
        <dbReference type="Google" id="ProtNLM"/>
    </source>
</evidence>
<keyword evidence="3" id="KW-1185">Reference proteome</keyword>
<dbReference type="Proteomes" id="UP000447434">
    <property type="component" value="Chromosome 4"/>
</dbReference>
<proteinExistence type="predicted"/>
<protein>
    <recommendedName>
        <fullName evidence="4">Knottin, scorpion toxin</fullName>
    </recommendedName>
</protein>
<evidence type="ECO:0000313" key="3">
    <source>
        <dbReference type="Proteomes" id="UP000447434"/>
    </source>
</evidence>
<dbReference type="EMBL" id="WOCE01000004">
    <property type="protein sequence ID" value="KAE9616133.1"/>
    <property type="molecule type" value="Genomic_DNA"/>
</dbReference>
<gene>
    <name evidence="2" type="ORF">Lalb_Chr04g0262511</name>
</gene>
<sequence length="73" mass="8364">MGNKNIALLVVFCLLVLAPLLQAHPTHDMLKIYYDECLKKCEDECNKTWYSLVCKPFCQCTPPYTTVLAVDPR</sequence>
<name>A0A6A4QRE5_LUPAL</name>
<comment type="caution">
    <text evidence="2">The sequence shown here is derived from an EMBL/GenBank/DDBJ whole genome shotgun (WGS) entry which is preliminary data.</text>
</comment>
<evidence type="ECO:0000256" key="1">
    <source>
        <dbReference type="SAM" id="SignalP"/>
    </source>
</evidence>
<accession>A0A6A4QRE5</accession>
<organism evidence="2 3">
    <name type="scientific">Lupinus albus</name>
    <name type="common">White lupine</name>
    <name type="synonym">Lupinus termis</name>
    <dbReference type="NCBI Taxonomy" id="3870"/>
    <lineage>
        <taxon>Eukaryota</taxon>
        <taxon>Viridiplantae</taxon>
        <taxon>Streptophyta</taxon>
        <taxon>Embryophyta</taxon>
        <taxon>Tracheophyta</taxon>
        <taxon>Spermatophyta</taxon>
        <taxon>Magnoliopsida</taxon>
        <taxon>eudicotyledons</taxon>
        <taxon>Gunneridae</taxon>
        <taxon>Pentapetalae</taxon>
        <taxon>rosids</taxon>
        <taxon>fabids</taxon>
        <taxon>Fabales</taxon>
        <taxon>Fabaceae</taxon>
        <taxon>Papilionoideae</taxon>
        <taxon>50 kb inversion clade</taxon>
        <taxon>genistoids sensu lato</taxon>
        <taxon>core genistoids</taxon>
        <taxon>Genisteae</taxon>
        <taxon>Lupinus</taxon>
    </lineage>
</organism>
<reference evidence="3" key="1">
    <citation type="journal article" date="2020" name="Nat. Commun.">
        <title>Genome sequence of the cluster root forming white lupin.</title>
        <authorList>
            <person name="Hufnagel B."/>
            <person name="Marques A."/>
            <person name="Soriano A."/>
            <person name="Marques L."/>
            <person name="Divol F."/>
            <person name="Doumas P."/>
            <person name="Sallet E."/>
            <person name="Mancinotti D."/>
            <person name="Carrere S."/>
            <person name="Marande W."/>
            <person name="Arribat S."/>
            <person name="Keller J."/>
            <person name="Huneau C."/>
            <person name="Blein T."/>
            <person name="Aime D."/>
            <person name="Laguerre M."/>
            <person name="Taylor J."/>
            <person name="Schubert V."/>
            <person name="Nelson M."/>
            <person name="Geu-Flores F."/>
            <person name="Crespi M."/>
            <person name="Gallardo-Guerrero K."/>
            <person name="Delaux P.-M."/>
            <person name="Salse J."/>
            <person name="Berges H."/>
            <person name="Guyot R."/>
            <person name="Gouzy J."/>
            <person name="Peret B."/>
        </authorList>
    </citation>
    <scope>NUCLEOTIDE SEQUENCE [LARGE SCALE GENOMIC DNA]</scope>
    <source>
        <strain evidence="3">cv. Amiga</strain>
    </source>
</reference>
<feature type="chain" id="PRO_5025459992" description="Knottin, scorpion toxin" evidence="1">
    <location>
        <begin position="24"/>
        <end position="73"/>
    </location>
</feature>
<keyword evidence="1" id="KW-0732">Signal</keyword>